<dbReference type="PRINTS" id="PR00385">
    <property type="entry name" value="P450"/>
</dbReference>
<evidence type="ECO:0000256" key="6">
    <source>
        <dbReference type="ARBA" id="ARBA00022617"/>
    </source>
</evidence>
<keyword evidence="6 14" id="KW-0349">Heme</keyword>
<dbReference type="PANTHER" id="PTHR24291">
    <property type="entry name" value="CYTOCHROME P450 FAMILY 4"/>
    <property type="match status" value="1"/>
</dbReference>
<evidence type="ECO:0000256" key="4">
    <source>
        <dbReference type="ARBA" id="ARBA00004406"/>
    </source>
</evidence>
<dbReference type="EMBL" id="JARPUR010000003">
    <property type="protein sequence ID" value="KAK4879444.1"/>
    <property type="molecule type" value="Genomic_DNA"/>
</dbReference>
<comment type="caution">
    <text evidence="16">The sequence shown here is derived from an EMBL/GenBank/DDBJ whole genome shotgun (WGS) entry which is preliminary data.</text>
</comment>
<dbReference type="SUPFAM" id="SSF48264">
    <property type="entry name" value="Cytochrome P450"/>
    <property type="match status" value="4"/>
</dbReference>
<dbReference type="GO" id="GO:0005789">
    <property type="term" value="C:endoplasmic reticulum membrane"/>
    <property type="evidence" value="ECO:0007669"/>
    <property type="project" value="UniProtKB-SubCell"/>
</dbReference>
<dbReference type="InterPro" id="IPR017972">
    <property type="entry name" value="Cyt_P450_CS"/>
</dbReference>
<evidence type="ECO:0000256" key="8">
    <source>
        <dbReference type="ARBA" id="ARBA00022824"/>
    </source>
</evidence>
<evidence type="ECO:0000256" key="3">
    <source>
        <dbReference type="ARBA" id="ARBA00004174"/>
    </source>
</evidence>
<evidence type="ECO:0000256" key="5">
    <source>
        <dbReference type="ARBA" id="ARBA00010617"/>
    </source>
</evidence>
<evidence type="ECO:0000256" key="9">
    <source>
        <dbReference type="ARBA" id="ARBA00022848"/>
    </source>
</evidence>
<comment type="subcellular location">
    <subcellularLocation>
        <location evidence="4">Endoplasmic reticulum membrane</location>
        <topology evidence="4">Peripheral membrane protein</topology>
    </subcellularLocation>
    <subcellularLocation>
        <location evidence="3">Microsome membrane</location>
        <topology evidence="3">Peripheral membrane protein</topology>
    </subcellularLocation>
</comment>
<comment type="similarity">
    <text evidence="5">Belongs to the cytochrome P450 family.</text>
</comment>
<proteinExistence type="inferred from homology"/>
<comment type="cofactor">
    <cofactor evidence="1 14">
        <name>heme</name>
        <dbReference type="ChEBI" id="CHEBI:30413"/>
    </cofactor>
</comment>
<gene>
    <name evidence="16" type="ORF">RN001_007590</name>
</gene>
<dbReference type="GO" id="GO:0020037">
    <property type="term" value="F:heme binding"/>
    <property type="evidence" value="ECO:0007669"/>
    <property type="project" value="InterPro"/>
</dbReference>
<keyword evidence="7 14" id="KW-0479">Metal-binding</keyword>
<evidence type="ECO:0000256" key="7">
    <source>
        <dbReference type="ARBA" id="ARBA00022723"/>
    </source>
</evidence>
<keyword evidence="9" id="KW-0492">Microsome</keyword>
<dbReference type="InterPro" id="IPR036396">
    <property type="entry name" value="Cyt_P450_sf"/>
</dbReference>
<keyword evidence="11 14" id="KW-0408">Iron</keyword>
<keyword evidence="17" id="KW-1185">Reference proteome</keyword>
<organism evidence="16 17">
    <name type="scientific">Aquatica leii</name>
    <dbReference type="NCBI Taxonomy" id="1421715"/>
    <lineage>
        <taxon>Eukaryota</taxon>
        <taxon>Metazoa</taxon>
        <taxon>Ecdysozoa</taxon>
        <taxon>Arthropoda</taxon>
        <taxon>Hexapoda</taxon>
        <taxon>Insecta</taxon>
        <taxon>Pterygota</taxon>
        <taxon>Neoptera</taxon>
        <taxon>Endopterygota</taxon>
        <taxon>Coleoptera</taxon>
        <taxon>Polyphaga</taxon>
        <taxon>Elateriformia</taxon>
        <taxon>Elateroidea</taxon>
        <taxon>Lampyridae</taxon>
        <taxon>Luciolinae</taxon>
        <taxon>Aquatica</taxon>
    </lineage>
</organism>
<dbReference type="PRINTS" id="PR00463">
    <property type="entry name" value="EP450I"/>
</dbReference>
<protein>
    <recommendedName>
        <fullName evidence="18">Cytochrome P450</fullName>
    </recommendedName>
</protein>
<feature type="chain" id="PRO_5042927799" description="Cytochrome P450" evidence="15">
    <location>
        <begin position="22"/>
        <end position="2187"/>
    </location>
</feature>
<comment type="function">
    <text evidence="2">May be involved in the metabolism of insect hormones and in the breakdown of synthetic insecticides.</text>
</comment>
<dbReference type="GO" id="GO:0005506">
    <property type="term" value="F:iron ion binding"/>
    <property type="evidence" value="ECO:0007669"/>
    <property type="project" value="InterPro"/>
</dbReference>
<evidence type="ECO:0000313" key="16">
    <source>
        <dbReference type="EMBL" id="KAK4879444.1"/>
    </source>
</evidence>
<dbReference type="CDD" id="cd20628">
    <property type="entry name" value="CYP4"/>
    <property type="match status" value="4"/>
</dbReference>
<dbReference type="InterPro" id="IPR002401">
    <property type="entry name" value="Cyt_P450_E_grp-I"/>
</dbReference>
<accession>A0AAN7P8Y9</accession>
<dbReference type="GO" id="GO:0004497">
    <property type="term" value="F:monooxygenase activity"/>
    <property type="evidence" value="ECO:0007669"/>
    <property type="project" value="UniProtKB-KW"/>
</dbReference>
<keyword evidence="15" id="KW-0732">Signal</keyword>
<dbReference type="FunFam" id="1.10.630.10:FF:000035">
    <property type="entry name" value="CYtochrome P450 family"/>
    <property type="match status" value="4"/>
</dbReference>
<evidence type="ECO:0000256" key="12">
    <source>
        <dbReference type="ARBA" id="ARBA00023033"/>
    </source>
</evidence>
<evidence type="ECO:0000256" key="2">
    <source>
        <dbReference type="ARBA" id="ARBA00003690"/>
    </source>
</evidence>
<dbReference type="PROSITE" id="PS00086">
    <property type="entry name" value="CYTOCHROME_P450"/>
    <property type="match status" value="2"/>
</dbReference>
<dbReference type="Proteomes" id="UP001353858">
    <property type="component" value="Unassembled WGS sequence"/>
</dbReference>
<feature type="signal peptide" evidence="15">
    <location>
        <begin position="1"/>
        <end position="21"/>
    </location>
</feature>
<evidence type="ECO:0000313" key="17">
    <source>
        <dbReference type="Proteomes" id="UP001353858"/>
    </source>
</evidence>
<dbReference type="Pfam" id="PF00067">
    <property type="entry name" value="p450"/>
    <property type="match status" value="4"/>
</dbReference>
<evidence type="ECO:0000256" key="1">
    <source>
        <dbReference type="ARBA" id="ARBA00001971"/>
    </source>
</evidence>
<evidence type="ECO:0008006" key="18">
    <source>
        <dbReference type="Google" id="ProtNLM"/>
    </source>
</evidence>
<feature type="binding site" description="axial binding residue" evidence="14">
    <location>
        <position position="930"/>
    </location>
    <ligand>
        <name>heme</name>
        <dbReference type="ChEBI" id="CHEBI:30413"/>
    </ligand>
    <ligandPart>
        <name>Fe</name>
        <dbReference type="ChEBI" id="CHEBI:18248"/>
    </ligandPart>
</feature>
<evidence type="ECO:0000256" key="11">
    <source>
        <dbReference type="ARBA" id="ARBA00023004"/>
    </source>
</evidence>
<dbReference type="PANTHER" id="PTHR24291:SF187">
    <property type="entry name" value="CYTOCHROME P450 4AE1-RELATED"/>
    <property type="match status" value="1"/>
</dbReference>
<keyword evidence="13" id="KW-0472">Membrane</keyword>
<evidence type="ECO:0000256" key="13">
    <source>
        <dbReference type="ARBA" id="ARBA00023136"/>
    </source>
</evidence>
<keyword evidence="10" id="KW-0560">Oxidoreductase</keyword>
<keyword evidence="12" id="KW-0503">Monooxygenase</keyword>
<dbReference type="InterPro" id="IPR050196">
    <property type="entry name" value="Cytochrome_P450_Monoox"/>
</dbReference>
<reference evidence="17" key="1">
    <citation type="submission" date="2023-01" db="EMBL/GenBank/DDBJ databases">
        <title>Key to firefly adult light organ development and bioluminescence: homeobox transcription factors regulate luciferase expression and transportation to peroxisome.</title>
        <authorList>
            <person name="Fu X."/>
        </authorList>
    </citation>
    <scope>NUCLEOTIDE SEQUENCE [LARGE SCALE GENOMIC DNA]</scope>
</reference>
<dbReference type="Gene3D" id="1.10.630.10">
    <property type="entry name" value="Cytochrome P450"/>
    <property type="match status" value="4"/>
</dbReference>
<evidence type="ECO:0000256" key="10">
    <source>
        <dbReference type="ARBA" id="ARBA00023002"/>
    </source>
</evidence>
<name>A0AAN7P8Y9_9COLE</name>
<evidence type="ECO:0000256" key="15">
    <source>
        <dbReference type="SAM" id="SignalP"/>
    </source>
</evidence>
<dbReference type="GO" id="GO:0016705">
    <property type="term" value="F:oxidoreductase activity, acting on paired donors, with incorporation or reduction of molecular oxygen"/>
    <property type="evidence" value="ECO:0007669"/>
    <property type="project" value="InterPro"/>
</dbReference>
<keyword evidence="8" id="KW-0256">Endoplasmic reticulum</keyword>
<evidence type="ECO:0000256" key="14">
    <source>
        <dbReference type="PIRSR" id="PIRSR602401-1"/>
    </source>
</evidence>
<dbReference type="InterPro" id="IPR001128">
    <property type="entry name" value="Cyt_P450"/>
</dbReference>
<sequence>MDFSVVFVCVLCLSMIHMGQPQILINPSAPFAIDDIPYPPQHSNYPPYLTRQLSEEFLALLQLINSAQFPPPLLEIKDELQKLILSNQIEVARIMNYAKSFNGISSFDRLIVALFALRDTLPQTCAIKQQLRKIILYSIFNKDKFNHMMQPYDQICHESLSINPNPQCQFLCENLKMLPTTCRINNFNTFIPKRELNSMPTSNYGMQNVENRIEFANANVSSQIDRLINALPDIKFDDEEAKRNILTTLFQTQNVSKFLQNIDTTEMNDNDLLRNVLEHIRSLNIPKTNQAAAEYYLNYDDNVLKNLRKKYDFASLIKYLPEPIDEEEEEYYRIAASFLNSTDIYDTFRSIDLPVDKDKSLYKSVIALLAESQTLDEKIADAFKYYSSYEDYDDLELITKKVIMKNFKLVNMFKNIINQNLSDESISNTLKIFLRYISRTAYHLTDFEIPTNVHTRAELIMAIFDYLLSKPEVPPSIHNIINILKPHVIFTGEGYKYYTVDIYLKNVPGPKPLPILKNTLDFISKPGLINLASLNNATFNLVLDLCTNWFHEFGDSFKSETLFAPVEIITRDVNLIQYVLSSPKLLQKGMVYKFLNSWLGDGLVTSTDVIWKHHRKLITPSFHFKMLEQFLVTFQSFENSLVATLQSLVENESIDILPIIGAHTLNIICSSSMGSLFIADKVFFQNMNDLCRIFMERAISPLKSIDLIFNLTSDYKIQKAALANIHKHSDAIISSRKKEIKNSSNLFYLTIDNIGMKKKLSFLDTLLNQQIECNSLTDKEIRDEVLTFMFAGYETTASTISFTLYNLAQHPNIQEKVIDELKWIFGNDKNRHPTNDDLPNMKYLEMVIKETLRLYPVAPLISREVTEKFTCGGITFPKGININISIFNLHRNPEFYENPEEFNPERFTPENVMKRPSFAYIPFSGGMRNCIGQKYAILEIKSVLSKLLRNFKILPSPTDQGLKLKADVVLRSTVLDLFTDWFENFGDNFKSQFIFSPPTVVTRDANLIQFVLSSSKFLQKGRVYQLFDNWLGDGLITSTGLIWKRHRKLITPSFHFKILECFLDMFYSFENSLVATLEKEVEKEAVDIFPIISVHTLNIICTSSMGSLLNADNKFFQSINDLCRVYMKRIMSPAKRIDLIFSMTSDYKVEKEALHNMHKYTDFIISSRKKEIEKTNNLLDLTVDEVGIKKKLSFLDTLLKKQTEYNSLTDKEIRDEVITFMFAGYETTASTVSFVLYNLAQHSEIQKKVVNELKWIFGDDKNKQSTMDDILNMKYLEMVIKETLRLYPVAPVIARIVSENTIFGDMVLPKGINVGISIYNLHRNPKYYENPEQFDPERFTPENILKRPLFTYIPFSGGMRNCIDPIWKRHRKLITPSFHFKILECFLAMFFPFESSLVAVLEKEVGKKTVDIFPIISVHTLNLICTSSMGSTINADKFLFKNINELCRITMERVLSPAKSIDLLFSLTTDCKIQKQALSNIHKYTDLIISSRRKEVQNTNDLINLMVNEIGLKKKLSFLDTLLIPQTEANTLTDKEIRDEVITFMVAGYETTASTISYVLYSLAQHPDVQEKVVEELKCIYSDDKNKQTTSDDLFNMKYLEMVIKETLRLYPAAPFITRNLSENVTFGDITFPKGINLGISIFDLHRDPKFYENPEHFDPERFTLENIMKRPSYAYIPFSGGMRNCIGQKYAIVETKSVLSTILRKFEILPSLTDNGLNLRADVALRSTNVLDVITDCFQQYGDTFKFKIIFIPLNVVTRDINLIQFILSSSKFIEKGYAYRFMRKWLGNGLVTSTNSIWKRHRKLITPSFHFKTLECFLAMFHPFESSLVAALEKEVGKKTVDIFPIIGVHTLNLICTSSMGSTINPGNFFFKSINELCRISMERVVTPAKSLDLLFSFTTDSKIQNQSLSNIHKHTDLIISSRKKEVQNTNGLINLMVDEIGMKKKLSFLDTLLIPQTEANTLTDKEIRDEVITFMAAGYETTASTISYVLYNLAQHPDVQEKVVEELKWIYNDDKNKQTTIDDLLNMKYLEMVIKESLRLYPAAPVITRTISENVTFGDITFPKGINVCISIFNLHRDPKLYENPEQFDPERFTPENIMKRPSYAYIPFSGGMRNCIDVFTGYPGSVHDARVFANSPLAKRIGENASDLFPNNTHLLGDSAYKCTKYMLTPFRDDGHLSRKKKL</sequence>